<proteinExistence type="predicted"/>
<dbReference type="SUPFAM" id="SSF54695">
    <property type="entry name" value="POZ domain"/>
    <property type="match status" value="1"/>
</dbReference>
<feature type="compositionally biased region" description="Low complexity" evidence="7">
    <location>
        <begin position="169"/>
        <end position="182"/>
    </location>
</feature>
<name>A0A067QNM7_ZOONE</name>
<feature type="region of interest" description="Disordered" evidence="7">
    <location>
        <begin position="679"/>
        <end position="706"/>
    </location>
</feature>
<feature type="domain" description="C2H2-type" evidence="9">
    <location>
        <begin position="494"/>
        <end position="518"/>
    </location>
</feature>
<gene>
    <name evidence="10" type="ORF">L798_15093</name>
</gene>
<dbReference type="PROSITE" id="PS50097">
    <property type="entry name" value="BTB"/>
    <property type="match status" value="1"/>
</dbReference>
<dbReference type="GO" id="GO:0030707">
    <property type="term" value="P:follicle cell of egg chamber development"/>
    <property type="evidence" value="ECO:0007669"/>
    <property type="project" value="UniProtKB-ARBA"/>
</dbReference>
<keyword evidence="6" id="KW-0863">Zinc-finger</keyword>
<dbReference type="InterPro" id="IPR011333">
    <property type="entry name" value="SKP1/BTB/POZ_sf"/>
</dbReference>
<dbReference type="InterPro" id="IPR051095">
    <property type="entry name" value="Dros_DevTransReg"/>
</dbReference>
<keyword evidence="2" id="KW-0217">Developmental protein</keyword>
<comment type="subcellular location">
    <subcellularLocation>
        <location evidence="1">Nucleus</location>
    </subcellularLocation>
</comment>
<evidence type="ECO:0000256" key="5">
    <source>
        <dbReference type="ARBA" id="ARBA00023242"/>
    </source>
</evidence>
<dbReference type="FunFam" id="3.30.710.10:FF:000118">
    <property type="entry name" value="Abrupt, isoform B"/>
    <property type="match status" value="1"/>
</dbReference>
<dbReference type="eggNOG" id="ENOG502RR0V">
    <property type="taxonomic scope" value="Eukaryota"/>
</dbReference>
<accession>A0A067QNM7</accession>
<evidence type="ECO:0000256" key="7">
    <source>
        <dbReference type="SAM" id="MobiDB-lite"/>
    </source>
</evidence>
<reference evidence="10 11" key="1">
    <citation type="journal article" date="2014" name="Nat. Commun.">
        <title>Molecular traces of alternative social organization in a termite genome.</title>
        <authorList>
            <person name="Terrapon N."/>
            <person name="Li C."/>
            <person name="Robertson H.M."/>
            <person name="Ji L."/>
            <person name="Meng X."/>
            <person name="Booth W."/>
            <person name="Chen Z."/>
            <person name="Childers C.P."/>
            <person name="Glastad K.M."/>
            <person name="Gokhale K."/>
            <person name="Gowin J."/>
            <person name="Gronenberg W."/>
            <person name="Hermansen R.A."/>
            <person name="Hu H."/>
            <person name="Hunt B.G."/>
            <person name="Huylmans A.K."/>
            <person name="Khalil S.M."/>
            <person name="Mitchell R.D."/>
            <person name="Munoz-Torres M.C."/>
            <person name="Mustard J.A."/>
            <person name="Pan H."/>
            <person name="Reese J.T."/>
            <person name="Scharf M.E."/>
            <person name="Sun F."/>
            <person name="Vogel H."/>
            <person name="Xiao J."/>
            <person name="Yang W."/>
            <person name="Yang Z."/>
            <person name="Yang Z."/>
            <person name="Zhou J."/>
            <person name="Zhu J."/>
            <person name="Brent C.S."/>
            <person name="Elsik C.G."/>
            <person name="Goodisman M.A."/>
            <person name="Liberles D.A."/>
            <person name="Roe R.M."/>
            <person name="Vargo E.L."/>
            <person name="Vilcinskas A."/>
            <person name="Wang J."/>
            <person name="Bornberg-Bauer E."/>
            <person name="Korb J."/>
            <person name="Zhang G."/>
            <person name="Liebig J."/>
        </authorList>
    </citation>
    <scope>NUCLEOTIDE SEQUENCE [LARGE SCALE GENOMIC DNA]</scope>
    <source>
        <tissue evidence="10">Whole organism</tissue>
    </source>
</reference>
<dbReference type="GO" id="GO:0061061">
    <property type="term" value="P:muscle structure development"/>
    <property type="evidence" value="ECO:0007669"/>
    <property type="project" value="UniProtKB-ARBA"/>
</dbReference>
<feature type="compositionally biased region" description="Polar residues" evidence="7">
    <location>
        <begin position="130"/>
        <end position="143"/>
    </location>
</feature>
<dbReference type="Pfam" id="PF00651">
    <property type="entry name" value="BTB"/>
    <property type="match status" value="1"/>
</dbReference>
<evidence type="ECO:0000256" key="1">
    <source>
        <dbReference type="ARBA" id="ARBA00004123"/>
    </source>
</evidence>
<keyword evidence="5" id="KW-0539">Nucleus</keyword>
<dbReference type="GO" id="GO:0008270">
    <property type="term" value="F:zinc ion binding"/>
    <property type="evidence" value="ECO:0007669"/>
    <property type="project" value="UniProtKB-KW"/>
</dbReference>
<evidence type="ECO:0000259" key="8">
    <source>
        <dbReference type="PROSITE" id="PS50097"/>
    </source>
</evidence>
<dbReference type="AlphaFoldDB" id="A0A067QNM7"/>
<protein>
    <submittedName>
        <fullName evidence="10">Protein abrupt</fullName>
    </submittedName>
</protein>
<keyword evidence="3" id="KW-0479">Metal-binding</keyword>
<feature type="domain" description="C2H2-type" evidence="9">
    <location>
        <begin position="357"/>
        <end position="380"/>
    </location>
</feature>
<keyword evidence="4" id="KW-0677">Repeat</keyword>
<dbReference type="EMBL" id="KK853120">
    <property type="protein sequence ID" value="KDR11115.1"/>
    <property type="molecule type" value="Genomic_DNA"/>
</dbReference>
<feature type="region of interest" description="Disordered" evidence="7">
    <location>
        <begin position="749"/>
        <end position="799"/>
    </location>
</feature>
<dbReference type="PROSITE" id="PS00028">
    <property type="entry name" value="ZINC_FINGER_C2H2_1"/>
    <property type="match status" value="5"/>
</dbReference>
<dbReference type="InterPro" id="IPR036236">
    <property type="entry name" value="Znf_C2H2_sf"/>
</dbReference>
<dbReference type="InterPro" id="IPR000210">
    <property type="entry name" value="BTB/POZ_dom"/>
</dbReference>
<dbReference type="Pfam" id="PF00096">
    <property type="entry name" value="zf-C2H2"/>
    <property type="match status" value="4"/>
</dbReference>
<dbReference type="PROSITE" id="PS50157">
    <property type="entry name" value="ZINC_FINGER_C2H2_2"/>
    <property type="match status" value="6"/>
</dbReference>
<evidence type="ECO:0000313" key="11">
    <source>
        <dbReference type="Proteomes" id="UP000027135"/>
    </source>
</evidence>
<sequence>MGEVSDPEQQYSLRWNDFHASILSSFRHLRDEEDFVDVTLACDGCSFTAHKVVLSACSPYFRRLLKANPCQHPIVILRDVREKDMESLLRFMYNGEVHIGQEQLSDFLKTAQMLQVRGLADVPTKDNQKIPPTSNSLPWSQSGELRDQFSEDPLSPPRKRSRNNEHRFSPSPASSATNNNNNGDPLMRETLLGQALEGGPTIHTGSTSHQNKGNSDSSLQAQSTGEDSNSSDTNSERGPPIGDLIRPKLEPNDYSSVDDNHHHHGNGNLGLDPTHIPGLLPGPSGLHNNSQDANFELMAEEVERGWWPRPTAMKEEEQQRHQTRPMCPHCSREYSNVWNLRQHIVNVHVHTAAEEWESCTFCGKKFKTRQYLTMHQYRVHGIKHREQNQLNIPQTNTDPSAAFHWPVSEDGGSPLDDRHQQQKPTCPECGRMYSTSSNLKQHIANVHAKNDYWEPCHVCGKMFKTRQYLRTHLLQTHVSRRGLDVMRVRATDPRPCPKCGKIYRSAHTLRTHLEDKHTVCPGYRCVLCGTVAKSRNSLHSHMSRQHRGISTKDLPVLPMPSPFDPDLASRLLAKAGVKVSAAELRARASPTGPRRPDVRLEVKSNHIGAPSEAGSSLYGGDDPEDLTVANSRFGPLSPPPPTVHNSAAVITKVGSKHHHGIPVTSAGKSIDSIAHNLVVGGGSRMGESNRVPPPPPPPPLPAPTGSCMGSAILDTYLQFIAENSSNSLGLGLSSKHAAVAAVAAAMNEGDNSKLGEREENEIGEVEDRGADEEIEELESSAGEEEDEYSEEEQEVIKAE</sequence>
<dbReference type="OMA" id="SGMKHDD"/>
<feature type="domain" description="C2H2-type" evidence="9">
    <location>
        <begin position="325"/>
        <end position="355"/>
    </location>
</feature>
<dbReference type="InParanoid" id="A0A067QNM7"/>
<keyword evidence="6" id="KW-0862">Zinc</keyword>
<keyword evidence="11" id="KW-1185">Reference proteome</keyword>
<evidence type="ECO:0000256" key="4">
    <source>
        <dbReference type="ARBA" id="ARBA00022737"/>
    </source>
</evidence>
<dbReference type="FunCoup" id="A0A067QNM7">
    <property type="interactions" value="141"/>
</dbReference>
<dbReference type="SMART" id="SM00355">
    <property type="entry name" value="ZnF_C2H2"/>
    <property type="match status" value="6"/>
</dbReference>
<feature type="domain" description="BTB" evidence="8">
    <location>
        <begin position="36"/>
        <end position="101"/>
    </location>
</feature>
<evidence type="ECO:0000259" key="9">
    <source>
        <dbReference type="PROSITE" id="PS50157"/>
    </source>
</evidence>
<evidence type="ECO:0000256" key="2">
    <source>
        <dbReference type="ARBA" id="ARBA00022473"/>
    </source>
</evidence>
<dbReference type="SMART" id="SM00225">
    <property type="entry name" value="BTB"/>
    <property type="match status" value="1"/>
</dbReference>
<dbReference type="SUPFAM" id="SSF57667">
    <property type="entry name" value="beta-beta-alpha zinc fingers"/>
    <property type="match status" value="3"/>
</dbReference>
<feature type="compositionally biased region" description="Acidic residues" evidence="7">
    <location>
        <begin position="758"/>
        <end position="793"/>
    </location>
</feature>
<feature type="compositionally biased region" description="Polar residues" evidence="7">
    <location>
        <begin position="203"/>
        <end position="233"/>
    </location>
</feature>
<feature type="domain" description="C2H2-type" evidence="9">
    <location>
        <begin position="424"/>
        <end position="452"/>
    </location>
</feature>
<feature type="compositionally biased region" description="Basic and acidic residues" evidence="7">
    <location>
        <begin position="594"/>
        <end position="604"/>
    </location>
</feature>
<feature type="domain" description="C2H2-type" evidence="9">
    <location>
        <begin position="454"/>
        <end position="482"/>
    </location>
</feature>
<dbReference type="PANTHER" id="PTHR23110">
    <property type="entry name" value="BTB DOMAIN TRANSCRIPTION FACTOR"/>
    <property type="match status" value="1"/>
</dbReference>
<organism evidence="10 11">
    <name type="scientific">Zootermopsis nevadensis</name>
    <name type="common">Dampwood termite</name>
    <dbReference type="NCBI Taxonomy" id="136037"/>
    <lineage>
        <taxon>Eukaryota</taxon>
        <taxon>Metazoa</taxon>
        <taxon>Ecdysozoa</taxon>
        <taxon>Arthropoda</taxon>
        <taxon>Hexapoda</taxon>
        <taxon>Insecta</taxon>
        <taxon>Pterygota</taxon>
        <taxon>Neoptera</taxon>
        <taxon>Polyneoptera</taxon>
        <taxon>Dictyoptera</taxon>
        <taxon>Blattodea</taxon>
        <taxon>Blattoidea</taxon>
        <taxon>Termitoidae</taxon>
        <taxon>Termopsidae</taxon>
        <taxon>Zootermopsis</taxon>
    </lineage>
</organism>
<feature type="region of interest" description="Disordered" evidence="7">
    <location>
        <begin position="122"/>
        <end position="290"/>
    </location>
</feature>
<dbReference type="GO" id="GO:0006357">
    <property type="term" value="P:regulation of transcription by RNA polymerase II"/>
    <property type="evidence" value="ECO:0007669"/>
    <property type="project" value="TreeGrafter"/>
</dbReference>
<evidence type="ECO:0000256" key="6">
    <source>
        <dbReference type="PROSITE-ProRule" id="PRU00042"/>
    </source>
</evidence>
<dbReference type="CDD" id="cd18315">
    <property type="entry name" value="BTB_POZ_BAB-like"/>
    <property type="match status" value="1"/>
</dbReference>
<dbReference type="Proteomes" id="UP000027135">
    <property type="component" value="Unassembled WGS sequence"/>
</dbReference>
<evidence type="ECO:0000256" key="3">
    <source>
        <dbReference type="ARBA" id="ARBA00022723"/>
    </source>
</evidence>
<dbReference type="PANTHER" id="PTHR23110:SF98">
    <property type="entry name" value="PRE-LOLA-G, ISOFORM C-RELATED"/>
    <property type="match status" value="1"/>
</dbReference>
<evidence type="ECO:0000313" key="10">
    <source>
        <dbReference type="EMBL" id="KDR11115.1"/>
    </source>
</evidence>
<feature type="compositionally biased region" description="Pro residues" evidence="7">
    <location>
        <begin position="691"/>
        <end position="702"/>
    </location>
</feature>
<dbReference type="Gene3D" id="3.30.160.60">
    <property type="entry name" value="Classic Zinc Finger"/>
    <property type="match status" value="3"/>
</dbReference>
<dbReference type="Gene3D" id="3.30.710.10">
    <property type="entry name" value="Potassium Channel Kv1.1, Chain A"/>
    <property type="match status" value="1"/>
</dbReference>
<feature type="domain" description="C2H2-type" evidence="9">
    <location>
        <begin position="523"/>
        <end position="551"/>
    </location>
</feature>
<dbReference type="GO" id="GO:0007423">
    <property type="term" value="P:sensory organ development"/>
    <property type="evidence" value="ECO:0007669"/>
    <property type="project" value="UniProtKB-ARBA"/>
</dbReference>
<dbReference type="InterPro" id="IPR013087">
    <property type="entry name" value="Znf_C2H2_type"/>
</dbReference>
<dbReference type="GO" id="GO:0048813">
    <property type="term" value="P:dendrite morphogenesis"/>
    <property type="evidence" value="ECO:0007669"/>
    <property type="project" value="UniProtKB-ARBA"/>
</dbReference>
<feature type="region of interest" description="Disordered" evidence="7">
    <location>
        <begin position="582"/>
        <end position="645"/>
    </location>
</feature>
<dbReference type="GO" id="GO:0005634">
    <property type="term" value="C:nucleus"/>
    <property type="evidence" value="ECO:0007669"/>
    <property type="project" value="UniProtKB-SubCell"/>
</dbReference>